<dbReference type="Pfam" id="PF11951">
    <property type="entry name" value="Fungal_trans_2"/>
    <property type="match status" value="1"/>
</dbReference>
<sequence length="417" mass="46546">MGRWIFLNTTCADFTNGADEWDRRTSALSELSPATFEQRIQPPSPTSCLGHPLAAYSEVESYLLEYFIHGIGPNCSLSPINNPYITLITPLSFCHTTLRNALLAVASNQFSLLGDTRFVKETLVYKDRALKGLQQAICTGEIDDGVIATVLMLCFHDISDDCDPSWVTHLHGGLDLLYRVPSNKSGSCSLRRFFEMYFVAHEIMSRTAFQTIKRDGITHSWSDSDDLDEIDTVMGCSRRLMSLIDDVSDLPQPGKLKVSLLGTPSYLKIASSISTLSQTLPRYSEDRADLAQIAEAKRLAALLYLSGRRSPRNDAEVKLPDRLDKRHLTSAIINIISVLPDRATLLWPLYILGHVGLDTEDHRRFVLERLETMQRARNLGSVRRALMAVKRAFQVVDMKHSAGHSWGDSGFGLISLA</sequence>
<dbReference type="OrthoDB" id="6730379at2759"/>
<gene>
    <name evidence="3" type="ORF">BO70DRAFT_333236</name>
</gene>
<dbReference type="GeneID" id="37063204"/>
<dbReference type="VEuPathDB" id="FungiDB:BO70DRAFT_333236"/>
<comment type="subcellular location">
    <subcellularLocation>
        <location evidence="1">Nucleus</location>
    </subcellularLocation>
</comment>
<dbReference type="GO" id="GO:0005634">
    <property type="term" value="C:nucleus"/>
    <property type="evidence" value="ECO:0007669"/>
    <property type="project" value="UniProtKB-SubCell"/>
</dbReference>
<reference evidence="3 4" key="1">
    <citation type="submission" date="2016-12" db="EMBL/GenBank/DDBJ databases">
        <title>The genomes of Aspergillus section Nigri reveals drivers in fungal speciation.</title>
        <authorList>
            <consortium name="DOE Joint Genome Institute"/>
            <person name="Vesth T.C."/>
            <person name="Nybo J."/>
            <person name="Theobald S."/>
            <person name="Brandl J."/>
            <person name="Frisvad J.C."/>
            <person name="Nielsen K.F."/>
            <person name="Lyhne E.K."/>
            <person name="Kogle M.E."/>
            <person name="Kuo A."/>
            <person name="Riley R."/>
            <person name="Clum A."/>
            <person name="Nolan M."/>
            <person name="Lipzen A."/>
            <person name="Salamov A."/>
            <person name="Henrissat B."/>
            <person name="Wiebenga A."/>
            <person name="De Vries R.P."/>
            <person name="Grigoriev I.V."/>
            <person name="Mortensen U.H."/>
            <person name="Andersen M.R."/>
            <person name="Baker S.E."/>
        </authorList>
    </citation>
    <scope>NUCLEOTIDE SEQUENCE [LARGE SCALE GENOMIC DNA]</scope>
    <source>
        <strain evidence="3 4">CBS 117.55</strain>
    </source>
</reference>
<dbReference type="GO" id="GO:0003700">
    <property type="term" value="F:DNA-binding transcription factor activity"/>
    <property type="evidence" value="ECO:0007669"/>
    <property type="project" value="TreeGrafter"/>
</dbReference>
<organism evidence="3 4">
    <name type="scientific">Aspergillus heteromorphus CBS 117.55</name>
    <dbReference type="NCBI Taxonomy" id="1448321"/>
    <lineage>
        <taxon>Eukaryota</taxon>
        <taxon>Fungi</taxon>
        <taxon>Dikarya</taxon>
        <taxon>Ascomycota</taxon>
        <taxon>Pezizomycotina</taxon>
        <taxon>Eurotiomycetes</taxon>
        <taxon>Eurotiomycetidae</taxon>
        <taxon>Eurotiales</taxon>
        <taxon>Aspergillaceae</taxon>
        <taxon>Aspergillus</taxon>
        <taxon>Aspergillus subgen. Circumdati</taxon>
    </lineage>
</organism>
<dbReference type="AlphaFoldDB" id="A0A317WLA0"/>
<evidence type="ECO:0000256" key="2">
    <source>
        <dbReference type="ARBA" id="ARBA00023242"/>
    </source>
</evidence>
<keyword evidence="2" id="KW-0539">Nucleus</keyword>
<dbReference type="PANTHER" id="PTHR37534">
    <property type="entry name" value="TRANSCRIPTIONAL ACTIVATOR PROTEIN UGA3"/>
    <property type="match status" value="1"/>
</dbReference>
<evidence type="ECO:0000313" key="4">
    <source>
        <dbReference type="Proteomes" id="UP000247233"/>
    </source>
</evidence>
<dbReference type="InterPro" id="IPR021858">
    <property type="entry name" value="Fun_TF"/>
</dbReference>
<dbReference type="EMBL" id="MSFL01000007">
    <property type="protein sequence ID" value="PWY86785.1"/>
    <property type="molecule type" value="Genomic_DNA"/>
</dbReference>
<evidence type="ECO:0000313" key="3">
    <source>
        <dbReference type="EMBL" id="PWY86785.1"/>
    </source>
</evidence>
<comment type="caution">
    <text evidence="3">The sequence shown here is derived from an EMBL/GenBank/DDBJ whole genome shotgun (WGS) entry which is preliminary data.</text>
</comment>
<name>A0A317WLA0_9EURO</name>
<evidence type="ECO:0000256" key="1">
    <source>
        <dbReference type="ARBA" id="ARBA00004123"/>
    </source>
</evidence>
<dbReference type="GO" id="GO:0045944">
    <property type="term" value="P:positive regulation of transcription by RNA polymerase II"/>
    <property type="evidence" value="ECO:0007669"/>
    <property type="project" value="TreeGrafter"/>
</dbReference>
<proteinExistence type="predicted"/>
<protein>
    <submittedName>
        <fullName evidence="3">Zn(II)2Cys6 transcription factor</fullName>
    </submittedName>
</protein>
<dbReference type="RefSeq" id="XP_025401017.1">
    <property type="nucleotide sequence ID" value="XM_025540967.1"/>
</dbReference>
<dbReference type="PANTHER" id="PTHR37534:SF49">
    <property type="entry name" value="LYSINE BIOSYNTHESIS REGULATORY PROTEIN LYS14"/>
    <property type="match status" value="1"/>
</dbReference>
<keyword evidence="4" id="KW-1185">Reference proteome</keyword>
<dbReference type="Proteomes" id="UP000247233">
    <property type="component" value="Unassembled WGS sequence"/>
</dbReference>
<accession>A0A317WLA0</accession>
<dbReference type="GO" id="GO:0000976">
    <property type="term" value="F:transcription cis-regulatory region binding"/>
    <property type="evidence" value="ECO:0007669"/>
    <property type="project" value="TreeGrafter"/>
</dbReference>